<dbReference type="InterPro" id="IPR011006">
    <property type="entry name" value="CheY-like_superfamily"/>
</dbReference>
<dbReference type="FunFam" id="3.40.50.2300:FF:000001">
    <property type="entry name" value="DNA-binding response regulator PhoB"/>
    <property type="match status" value="1"/>
</dbReference>
<dbReference type="InterPro" id="IPR039420">
    <property type="entry name" value="WalR-like"/>
</dbReference>
<dbReference type="SUPFAM" id="SSF46894">
    <property type="entry name" value="C-terminal effector domain of the bipartite response regulators"/>
    <property type="match status" value="1"/>
</dbReference>
<dbReference type="NCBIfam" id="NF040689">
    <property type="entry name" value="MtrAB_MtrA"/>
    <property type="match status" value="1"/>
</dbReference>
<dbReference type="Gene3D" id="3.40.50.2300">
    <property type="match status" value="1"/>
</dbReference>
<dbReference type="Gene3D" id="6.10.250.690">
    <property type="match status" value="1"/>
</dbReference>
<dbReference type="GO" id="GO:0005829">
    <property type="term" value="C:cytosol"/>
    <property type="evidence" value="ECO:0007669"/>
    <property type="project" value="TreeGrafter"/>
</dbReference>
<dbReference type="SMART" id="SM00448">
    <property type="entry name" value="REC"/>
    <property type="match status" value="1"/>
</dbReference>
<dbReference type="GO" id="GO:0000976">
    <property type="term" value="F:transcription cis-regulatory region binding"/>
    <property type="evidence" value="ECO:0007669"/>
    <property type="project" value="InterPro"/>
</dbReference>
<dbReference type="EMBL" id="CAEZTO010000016">
    <property type="protein sequence ID" value="CAB4574517.1"/>
    <property type="molecule type" value="Genomic_DNA"/>
</dbReference>
<dbReference type="InterPro" id="IPR047671">
    <property type="entry name" value="MtrAB_MtrA"/>
</dbReference>
<dbReference type="InterPro" id="IPR001789">
    <property type="entry name" value="Sig_transdc_resp-reg_receiver"/>
</dbReference>
<dbReference type="GO" id="GO:0032993">
    <property type="term" value="C:protein-DNA complex"/>
    <property type="evidence" value="ECO:0007669"/>
    <property type="project" value="TreeGrafter"/>
</dbReference>
<gene>
    <name evidence="9" type="ORF">UFOPK1503_00562</name>
    <name evidence="10" type="ORF">UFOPK1693_00945</name>
</gene>
<dbReference type="SUPFAM" id="SSF52172">
    <property type="entry name" value="CheY-like"/>
    <property type="match status" value="1"/>
</dbReference>
<dbReference type="FunFam" id="1.10.10.10:FF:000033">
    <property type="entry name" value="DNA-binding response regulator MtrA"/>
    <property type="match status" value="1"/>
</dbReference>
<dbReference type="GO" id="GO:0000156">
    <property type="term" value="F:phosphorelay response regulator activity"/>
    <property type="evidence" value="ECO:0007669"/>
    <property type="project" value="InterPro"/>
</dbReference>
<dbReference type="PROSITE" id="PS51755">
    <property type="entry name" value="OMPR_PHOB"/>
    <property type="match status" value="1"/>
</dbReference>
<name>A0A6J6EEK6_9ZZZZ</name>
<evidence type="ECO:0000259" key="7">
    <source>
        <dbReference type="PROSITE" id="PS50110"/>
    </source>
</evidence>
<keyword evidence="3" id="KW-0805">Transcription regulation</keyword>
<dbReference type="PANTHER" id="PTHR48111:SF21">
    <property type="entry name" value="DNA-BINDING DUAL MASTER TRANSCRIPTIONAL REGULATOR RPAA"/>
    <property type="match status" value="1"/>
</dbReference>
<dbReference type="PROSITE" id="PS50110">
    <property type="entry name" value="RESPONSE_REGULATORY"/>
    <property type="match status" value="1"/>
</dbReference>
<dbReference type="CDD" id="cd00383">
    <property type="entry name" value="trans_reg_C"/>
    <property type="match status" value="1"/>
</dbReference>
<keyword evidence="5" id="KW-0804">Transcription</keyword>
<protein>
    <recommendedName>
        <fullName evidence="6">DNA-binding response regulator MtrA</fullName>
    </recommendedName>
</protein>
<evidence type="ECO:0000313" key="9">
    <source>
        <dbReference type="EMBL" id="CAB4545165.1"/>
    </source>
</evidence>
<dbReference type="SMART" id="SM00862">
    <property type="entry name" value="Trans_reg_C"/>
    <property type="match status" value="1"/>
</dbReference>
<dbReference type="PANTHER" id="PTHR48111">
    <property type="entry name" value="REGULATOR OF RPOS"/>
    <property type="match status" value="1"/>
</dbReference>
<sequence>MTHRILVVDDDDALREMVGLVLSASGYSPVFASDGLSAVEVFRDQNPDLVLLDIMLPGQSGIEVCKSIRAFSGVPIVMLTAKGDTDDVVAGLEAGADDYVVKPHNGAELVARIRARLRPISDEAITVQIGSLSLDPKTFEVRRGQQHLSLTPLEFKLLHTLAAKPQQVFSREMLLEQVWGYQYKADTRLVNVHVQRLRSKIEEDPENPKIVMTVRGHGYRAGSETQ</sequence>
<dbReference type="Pfam" id="PF00072">
    <property type="entry name" value="Response_reg"/>
    <property type="match status" value="1"/>
</dbReference>
<dbReference type="Pfam" id="PF00486">
    <property type="entry name" value="Trans_reg_C"/>
    <property type="match status" value="1"/>
</dbReference>
<evidence type="ECO:0000256" key="3">
    <source>
        <dbReference type="ARBA" id="ARBA00023015"/>
    </source>
</evidence>
<dbReference type="InterPro" id="IPR047673">
    <property type="entry name" value="MtrA_REC"/>
</dbReference>
<dbReference type="EMBL" id="CAEZST010000007">
    <property type="protein sequence ID" value="CAB4545165.1"/>
    <property type="molecule type" value="Genomic_DNA"/>
</dbReference>
<feature type="domain" description="OmpR/PhoB-type" evidence="8">
    <location>
        <begin position="124"/>
        <end position="223"/>
    </location>
</feature>
<dbReference type="GO" id="GO:0045893">
    <property type="term" value="P:positive regulation of DNA-templated transcription"/>
    <property type="evidence" value="ECO:0007669"/>
    <property type="project" value="InterPro"/>
</dbReference>
<dbReference type="AlphaFoldDB" id="A0A6J6EEK6"/>
<proteinExistence type="predicted"/>
<evidence type="ECO:0000313" key="10">
    <source>
        <dbReference type="EMBL" id="CAB4574517.1"/>
    </source>
</evidence>
<keyword evidence="4" id="KW-0238">DNA-binding</keyword>
<feature type="domain" description="Response regulatory" evidence="7">
    <location>
        <begin position="4"/>
        <end position="117"/>
    </location>
</feature>
<evidence type="ECO:0000256" key="1">
    <source>
        <dbReference type="ARBA" id="ARBA00022553"/>
    </source>
</evidence>
<evidence type="ECO:0000256" key="6">
    <source>
        <dbReference type="ARBA" id="ARBA00035142"/>
    </source>
</evidence>
<dbReference type="CDD" id="cd17626">
    <property type="entry name" value="REC_OmpR_MtrA-like"/>
    <property type="match status" value="1"/>
</dbReference>
<evidence type="ECO:0000259" key="8">
    <source>
        <dbReference type="PROSITE" id="PS51755"/>
    </source>
</evidence>
<dbReference type="InterPro" id="IPR016032">
    <property type="entry name" value="Sig_transdc_resp-reg_C-effctor"/>
</dbReference>
<reference evidence="10" key="1">
    <citation type="submission" date="2020-05" db="EMBL/GenBank/DDBJ databases">
        <authorList>
            <person name="Chiriac C."/>
            <person name="Salcher M."/>
            <person name="Ghai R."/>
            <person name="Kavagutti S V."/>
        </authorList>
    </citation>
    <scope>NUCLEOTIDE SEQUENCE</scope>
</reference>
<accession>A0A6J6EEK6</accession>
<evidence type="ECO:0000256" key="5">
    <source>
        <dbReference type="ARBA" id="ARBA00023163"/>
    </source>
</evidence>
<organism evidence="10">
    <name type="scientific">freshwater metagenome</name>
    <dbReference type="NCBI Taxonomy" id="449393"/>
    <lineage>
        <taxon>unclassified sequences</taxon>
        <taxon>metagenomes</taxon>
        <taxon>ecological metagenomes</taxon>
    </lineage>
</organism>
<dbReference type="InterPro" id="IPR001867">
    <property type="entry name" value="OmpR/PhoB-type_DNA-bd"/>
</dbReference>
<keyword evidence="1" id="KW-0597">Phosphoprotein</keyword>
<evidence type="ECO:0000256" key="2">
    <source>
        <dbReference type="ARBA" id="ARBA00023012"/>
    </source>
</evidence>
<keyword evidence="2" id="KW-0902">Two-component regulatory system</keyword>
<dbReference type="InterPro" id="IPR036388">
    <property type="entry name" value="WH-like_DNA-bd_sf"/>
</dbReference>
<dbReference type="Gene3D" id="1.10.10.10">
    <property type="entry name" value="Winged helix-like DNA-binding domain superfamily/Winged helix DNA-binding domain"/>
    <property type="match status" value="1"/>
</dbReference>
<evidence type="ECO:0000256" key="4">
    <source>
        <dbReference type="ARBA" id="ARBA00023125"/>
    </source>
</evidence>